<proteinExistence type="predicted"/>
<evidence type="ECO:0000313" key="2">
    <source>
        <dbReference type="Proteomes" id="UP000241769"/>
    </source>
</evidence>
<accession>A0A2P6MS34</accession>
<dbReference type="Proteomes" id="UP000241769">
    <property type="component" value="Unassembled WGS sequence"/>
</dbReference>
<protein>
    <submittedName>
        <fullName evidence="1">Uncharacterized protein</fullName>
    </submittedName>
</protein>
<gene>
    <name evidence="1" type="ORF">PROFUN_12532</name>
</gene>
<organism evidence="1 2">
    <name type="scientific">Planoprotostelium fungivorum</name>
    <dbReference type="NCBI Taxonomy" id="1890364"/>
    <lineage>
        <taxon>Eukaryota</taxon>
        <taxon>Amoebozoa</taxon>
        <taxon>Evosea</taxon>
        <taxon>Variosea</taxon>
        <taxon>Cavosteliida</taxon>
        <taxon>Cavosteliaceae</taxon>
        <taxon>Planoprotostelium</taxon>
    </lineage>
</organism>
<reference evidence="1 2" key="1">
    <citation type="journal article" date="2018" name="Genome Biol. Evol.">
        <title>Multiple Roots of Fruiting Body Formation in Amoebozoa.</title>
        <authorList>
            <person name="Hillmann F."/>
            <person name="Forbes G."/>
            <person name="Novohradska S."/>
            <person name="Ferling I."/>
            <person name="Riege K."/>
            <person name="Groth M."/>
            <person name="Westermann M."/>
            <person name="Marz M."/>
            <person name="Spaller T."/>
            <person name="Winckler T."/>
            <person name="Schaap P."/>
            <person name="Glockner G."/>
        </authorList>
    </citation>
    <scope>NUCLEOTIDE SEQUENCE [LARGE SCALE GENOMIC DNA]</scope>
    <source>
        <strain evidence="1 2">Jena</strain>
    </source>
</reference>
<dbReference type="AlphaFoldDB" id="A0A2P6MS34"/>
<keyword evidence="2" id="KW-1185">Reference proteome</keyword>
<comment type="caution">
    <text evidence="1">The sequence shown here is derived from an EMBL/GenBank/DDBJ whole genome shotgun (WGS) entry which is preliminary data.</text>
</comment>
<evidence type="ECO:0000313" key="1">
    <source>
        <dbReference type="EMBL" id="PRP74518.1"/>
    </source>
</evidence>
<name>A0A2P6MS34_9EUKA</name>
<dbReference type="InParanoid" id="A0A2P6MS34"/>
<sequence>MNGGGCVWYKLQQLLPQSLSGNSFLISFIILTALADASQLEVNLKEGVGGTAAGENKTWNSDLDFFSTKNKSCHCMVQSSYYPLELYHKQQVRYCLHEGRSDCCKRCLVRVLLSESNSFIYPVSHVIIIFVGNP</sequence>
<dbReference type="EMBL" id="MDYQ01000460">
    <property type="protein sequence ID" value="PRP74518.1"/>
    <property type="molecule type" value="Genomic_DNA"/>
</dbReference>